<organism evidence="3">
    <name type="scientific">Darwinula stevensoni</name>
    <dbReference type="NCBI Taxonomy" id="69355"/>
    <lineage>
        <taxon>Eukaryota</taxon>
        <taxon>Metazoa</taxon>
        <taxon>Ecdysozoa</taxon>
        <taxon>Arthropoda</taxon>
        <taxon>Crustacea</taxon>
        <taxon>Oligostraca</taxon>
        <taxon>Ostracoda</taxon>
        <taxon>Podocopa</taxon>
        <taxon>Podocopida</taxon>
        <taxon>Darwinulocopina</taxon>
        <taxon>Darwinuloidea</taxon>
        <taxon>Darwinulidae</taxon>
        <taxon>Darwinula</taxon>
    </lineage>
</organism>
<evidence type="ECO:0000313" key="3">
    <source>
        <dbReference type="EMBL" id="CAD7242162.1"/>
    </source>
</evidence>
<reference evidence="3" key="1">
    <citation type="submission" date="2020-11" db="EMBL/GenBank/DDBJ databases">
        <authorList>
            <person name="Tran Van P."/>
        </authorList>
    </citation>
    <scope>NUCLEOTIDE SEQUENCE</scope>
</reference>
<dbReference type="FunFam" id="3.20.20.380:FF:000001">
    <property type="entry name" value="Copper homeostasis protein CutC"/>
    <property type="match status" value="1"/>
</dbReference>
<evidence type="ECO:0000313" key="4">
    <source>
        <dbReference type="Proteomes" id="UP000677054"/>
    </source>
</evidence>
<accession>A0A7R8ZZJ6</accession>
<dbReference type="Gene3D" id="3.20.20.380">
    <property type="entry name" value="Copper homeostasis (CutC) domain"/>
    <property type="match status" value="1"/>
</dbReference>
<sequence>MLQREMVLMEVCVDTYQSALEAVKGGAGRLELCSALSEDGLTPSPGTLITIKQDMEVPVFCMIRPRGGDFLYTEPELKIMEKDMKILKDQGADGFVFGALDPQGRVDSAACERLLQAAAPHPCTFHRAFDATVEPISTLDEVIRLGFTRLLTSGLASTANEGIRVIQDLVQRAQGRIKIMPGSGINEVNVGHILRVTGAREFHGSGRVLRCSNMNHVNPGFPPSPIHGTSADKIQQILAAARESITEQ</sequence>
<dbReference type="SUPFAM" id="SSF110395">
    <property type="entry name" value="CutC-like"/>
    <property type="match status" value="1"/>
</dbReference>
<gene>
    <name evidence="3" type="ORF">DSTB1V02_LOCUS2133</name>
</gene>
<evidence type="ECO:0000256" key="1">
    <source>
        <dbReference type="ARBA" id="ARBA00007768"/>
    </source>
</evidence>
<dbReference type="PANTHER" id="PTHR12598:SF0">
    <property type="entry name" value="COPPER HOMEOSTASIS PROTEIN CUTC HOMOLOG"/>
    <property type="match status" value="1"/>
</dbReference>
<dbReference type="EMBL" id="CAJPEV010000225">
    <property type="protein sequence ID" value="CAG0882636.1"/>
    <property type="molecule type" value="Genomic_DNA"/>
</dbReference>
<name>A0A7R8ZZJ6_9CRUS</name>
<dbReference type="OrthoDB" id="7392499at2759"/>
<protein>
    <recommendedName>
        <fullName evidence="2">Copper homeostasis protein cutC homolog</fullName>
    </recommendedName>
</protein>
<comment type="similarity">
    <text evidence="1">Belongs to the CutC family.</text>
</comment>
<dbReference type="PANTHER" id="PTHR12598">
    <property type="entry name" value="COPPER HOMEOSTASIS PROTEIN CUTC"/>
    <property type="match status" value="1"/>
</dbReference>
<keyword evidence="4" id="KW-1185">Reference proteome</keyword>
<dbReference type="GO" id="GO:0005507">
    <property type="term" value="F:copper ion binding"/>
    <property type="evidence" value="ECO:0007669"/>
    <property type="project" value="TreeGrafter"/>
</dbReference>
<dbReference type="Proteomes" id="UP000677054">
    <property type="component" value="Unassembled WGS sequence"/>
</dbReference>
<dbReference type="InterPro" id="IPR005627">
    <property type="entry name" value="CutC-like"/>
</dbReference>
<proteinExistence type="inferred from homology"/>
<dbReference type="HAMAP" id="MF_00795">
    <property type="entry name" value="CutC"/>
    <property type="match status" value="1"/>
</dbReference>
<dbReference type="Pfam" id="PF03932">
    <property type="entry name" value="CutC"/>
    <property type="match status" value="1"/>
</dbReference>
<dbReference type="AlphaFoldDB" id="A0A7R8ZZJ6"/>
<dbReference type="EMBL" id="LR899742">
    <property type="protein sequence ID" value="CAD7242162.1"/>
    <property type="molecule type" value="Genomic_DNA"/>
</dbReference>
<evidence type="ECO:0000256" key="2">
    <source>
        <dbReference type="ARBA" id="ARBA00019014"/>
    </source>
</evidence>
<dbReference type="InterPro" id="IPR036822">
    <property type="entry name" value="CutC-like_dom_sf"/>
</dbReference>